<evidence type="ECO:0000256" key="1">
    <source>
        <dbReference type="ARBA" id="ARBA00006869"/>
    </source>
</evidence>
<dbReference type="AlphaFoldDB" id="A0A931E272"/>
<dbReference type="EMBL" id="JADWYR010000001">
    <property type="protein sequence ID" value="MBG9375723.1"/>
    <property type="molecule type" value="Genomic_DNA"/>
</dbReference>
<gene>
    <name evidence="2" type="ORF">I5907_05725</name>
</gene>
<name>A0A931E272_9BACT</name>
<dbReference type="Pfam" id="PF17074">
    <property type="entry name" value="Darcynin"/>
    <property type="match status" value="1"/>
</dbReference>
<accession>A0A931E272</accession>
<evidence type="ECO:0000313" key="3">
    <source>
        <dbReference type="Proteomes" id="UP000628448"/>
    </source>
</evidence>
<dbReference type="InterPro" id="IPR031409">
    <property type="entry name" value="Darcynin"/>
</dbReference>
<comment type="caution">
    <text evidence="2">The sequence shown here is derived from an EMBL/GenBank/DDBJ whole genome shotgun (WGS) entry which is preliminary data.</text>
</comment>
<reference evidence="2" key="1">
    <citation type="submission" date="2020-11" db="EMBL/GenBank/DDBJ databases">
        <title>Bacterial whole genome sequence for Panacibacter sp. DH6.</title>
        <authorList>
            <person name="Le V."/>
            <person name="Ko S."/>
            <person name="Ahn C.-Y."/>
            <person name="Oh H.-M."/>
        </authorList>
    </citation>
    <scope>NUCLEOTIDE SEQUENCE</scope>
    <source>
        <strain evidence="2">DH6</strain>
    </source>
</reference>
<sequence>MKYQVLLLLRATPKWMGLSKAYRDKVFTDVVYPLLLNYTQVLQIKVFSTEAFHASVSDVINIETENIEEYYRFLQQLKSSKIFSEEYFELHDVIVGMENGFRKFNEDAKTDKKFVMN</sequence>
<comment type="similarity">
    <text evidence="1">Belongs to the darcynin family.</text>
</comment>
<dbReference type="RefSeq" id="WP_196989759.1">
    <property type="nucleotide sequence ID" value="NZ_JADWYR010000001.1"/>
</dbReference>
<protein>
    <submittedName>
        <fullName evidence="2">Uncharacterized protein</fullName>
    </submittedName>
</protein>
<proteinExistence type="inferred from homology"/>
<organism evidence="2 3">
    <name type="scientific">Panacibacter microcysteis</name>
    <dbReference type="NCBI Taxonomy" id="2793269"/>
    <lineage>
        <taxon>Bacteria</taxon>
        <taxon>Pseudomonadati</taxon>
        <taxon>Bacteroidota</taxon>
        <taxon>Chitinophagia</taxon>
        <taxon>Chitinophagales</taxon>
        <taxon>Chitinophagaceae</taxon>
        <taxon>Panacibacter</taxon>
    </lineage>
</organism>
<evidence type="ECO:0000313" key="2">
    <source>
        <dbReference type="EMBL" id="MBG9375723.1"/>
    </source>
</evidence>
<keyword evidence="3" id="KW-1185">Reference proteome</keyword>
<dbReference type="Proteomes" id="UP000628448">
    <property type="component" value="Unassembled WGS sequence"/>
</dbReference>